<proteinExistence type="predicted"/>
<keyword evidence="3" id="KW-1185">Reference proteome</keyword>
<dbReference type="Proteomes" id="UP000197019">
    <property type="component" value="Chromosome"/>
</dbReference>
<evidence type="ECO:0000313" key="3">
    <source>
        <dbReference type="Proteomes" id="UP000197019"/>
    </source>
</evidence>
<feature type="signal peptide" evidence="1">
    <location>
        <begin position="1"/>
        <end position="23"/>
    </location>
</feature>
<reference evidence="2 3" key="1">
    <citation type="submission" date="2017-06" db="EMBL/GenBank/DDBJ databases">
        <title>Genome Sequencing of the methanotroph Methylovulum psychrotolerants str. HV10-M2 isolated from a high-altitude environment.</title>
        <authorList>
            <person name="Mateos-Rivera A."/>
        </authorList>
    </citation>
    <scope>NUCLEOTIDE SEQUENCE [LARGE SCALE GENOMIC DNA]</scope>
    <source>
        <strain evidence="2 3">HV10_M2</strain>
    </source>
</reference>
<evidence type="ECO:0000256" key="1">
    <source>
        <dbReference type="SAM" id="SignalP"/>
    </source>
</evidence>
<evidence type="ECO:0000313" key="2">
    <source>
        <dbReference type="EMBL" id="ASF46402.1"/>
    </source>
</evidence>
<keyword evidence="1" id="KW-0732">Signal</keyword>
<sequence>MKMKTIGLASLLGGCAIMSGCLANSGGVSEAVADTGDGIMIDARCFDEGGPFLYQDNADKYTFFSGSKGETAYKPGQCVFGQWNKTEFINPTHKMPAALQGEDDPVFKNPESVLYSSPDKARAESRFRIYRDAKNGRKGEYVYELMSANGFGDAGGGTALGLQAPLPDNNRSPDPYLMDQPVWYNIRLKLKQLSLTYNDDSPHHRKLVDGFFNSGITFHYLVRDGKGKVTKRYPLFLQIRHATASVVGSQQMVGNNFSVTNKGHGNQPSGFLWGGVLEPDKYITAVAPANAGLTAYRFKLNDYLCNAARKIADKLQWTGEERAKVLDLHNWEVRSNYMGLETANGTKDPAQAARLSKVAGQAIKVGTAYGDIKMTVQIAEPHVFKNKAVHLDAGYCASSPFIDD</sequence>
<name>A0A1Z4BYS2_9GAMM</name>
<dbReference type="KEGG" id="mpsy:CEK71_10125"/>
<accession>A0A1Z4BYS2</accession>
<dbReference type="EMBL" id="CP022129">
    <property type="protein sequence ID" value="ASF46402.1"/>
    <property type="molecule type" value="Genomic_DNA"/>
</dbReference>
<organism evidence="2 3">
    <name type="scientific">Methylovulum psychrotolerans</name>
    <dbReference type="NCBI Taxonomy" id="1704499"/>
    <lineage>
        <taxon>Bacteria</taxon>
        <taxon>Pseudomonadati</taxon>
        <taxon>Pseudomonadota</taxon>
        <taxon>Gammaproteobacteria</taxon>
        <taxon>Methylococcales</taxon>
        <taxon>Methylococcaceae</taxon>
        <taxon>Methylovulum</taxon>
    </lineage>
</organism>
<feature type="chain" id="PRO_5013278051" evidence="1">
    <location>
        <begin position="24"/>
        <end position="404"/>
    </location>
</feature>
<protein>
    <submittedName>
        <fullName evidence="2">Uncharacterized protein</fullName>
    </submittedName>
</protein>
<gene>
    <name evidence="2" type="ORF">CEK71_10125</name>
</gene>
<dbReference type="PROSITE" id="PS51257">
    <property type="entry name" value="PROKAR_LIPOPROTEIN"/>
    <property type="match status" value="1"/>
</dbReference>
<dbReference type="AlphaFoldDB" id="A0A1Z4BYS2"/>
<dbReference type="RefSeq" id="WP_088619274.1">
    <property type="nucleotide sequence ID" value="NZ_CP022129.1"/>
</dbReference>